<dbReference type="RefSeq" id="WP_394395820.1">
    <property type="nucleotide sequence ID" value="NZ_JBIGHW010000002.1"/>
</dbReference>
<comment type="caution">
    <text evidence="3">The sequence shown here is derived from an EMBL/GenBank/DDBJ whole genome shotgun (WGS) entry which is preliminary data.</text>
</comment>
<evidence type="ECO:0000313" key="4">
    <source>
        <dbReference type="Proteomes" id="UP001606301"/>
    </source>
</evidence>
<feature type="signal peptide" evidence="1">
    <location>
        <begin position="1"/>
        <end position="20"/>
    </location>
</feature>
<feature type="domain" description="Ice-binding protein C-terminal" evidence="2">
    <location>
        <begin position="148"/>
        <end position="170"/>
    </location>
</feature>
<dbReference type="Proteomes" id="UP001606301">
    <property type="component" value="Unassembled WGS sequence"/>
</dbReference>
<dbReference type="EMBL" id="JBIGHW010000002">
    <property type="protein sequence ID" value="MFG6440007.1"/>
    <property type="molecule type" value="Genomic_DNA"/>
</dbReference>
<gene>
    <name evidence="3" type="ORF">ACG0Z3_04870</name>
</gene>
<dbReference type="NCBIfam" id="TIGR02595">
    <property type="entry name" value="PEP_CTERM"/>
    <property type="match status" value="1"/>
</dbReference>
<name>A0ABW7FGF1_9BURK</name>
<organism evidence="3 4">
    <name type="scientific">Pelomonas margarita</name>
    <dbReference type="NCBI Taxonomy" id="3299031"/>
    <lineage>
        <taxon>Bacteria</taxon>
        <taxon>Pseudomonadati</taxon>
        <taxon>Pseudomonadota</taxon>
        <taxon>Betaproteobacteria</taxon>
        <taxon>Burkholderiales</taxon>
        <taxon>Sphaerotilaceae</taxon>
        <taxon>Roseateles</taxon>
    </lineage>
</organism>
<sequence>MSLKTAIAALALALGLPAQAVQLPSDPSRPLILNFDFTEFSPTPPYGSVAFRLSYETSGTPTTIHFVWFDGLDGSGSSYDVTLPLDFYTAFSYPGFSAGWTGLTDGTFSMGLYDPTGLASVTDFQAMGVRSVAGQRLTTPVIAHSLTPVPEPTSAALLLAGLAGLAWRRRALRG</sequence>
<dbReference type="InterPro" id="IPR013424">
    <property type="entry name" value="Ice-binding_C"/>
</dbReference>
<evidence type="ECO:0000259" key="2">
    <source>
        <dbReference type="Pfam" id="PF07589"/>
    </source>
</evidence>
<reference evidence="3 4" key="1">
    <citation type="submission" date="2024-08" db="EMBL/GenBank/DDBJ databases">
        <authorList>
            <person name="Lu H."/>
        </authorList>
    </citation>
    <scope>NUCLEOTIDE SEQUENCE [LARGE SCALE GENOMIC DNA]</scope>
    <source>
        <strain evidence="3 4">LKC17W</strain>
    </source>
</reference>
<accession>A0ABW7FGF1</accession>
<keyword evidence="1" id="KW-0732">Signal</keyword>
<protein>
    <submittedName>
        <fullName evidence="3">PEP-CTERM sorting domain-containing protein</fullName>
    </submittedName>
</protein>
<proteinExistence type="predicted"/>
<feature type="chain" id="PRO_5046127215" evidence="1">
    <location>
        <begin position="21"/>
        <end position="174"/>
    </location>
</feature>
<dbReference type="Pfam" id="PF07589">
    <property type="entry name" value="PEP-CTERM"/>
    <property type="match status" value="1"/>
</dbReference>
<evidence type="ECO:0000313" key="3">
    <source>
        <dbReference type="EMBL" id="MFG6440007.1"/>
    </source>
</evidence>
<evidence type="ECO:0000256" key="1">
    <source>
        <dbReference type="SAM" id="SignalP"/>
    </source>
</evidence>
<keyword evidence="4" id="KW-1185">Reference proteome</keyword>